<feature type="transmembrane region" description="Helical" evidence="1">
    <location>
        <begin position="316"/>
        <end position="343"/>
    </location>
</feature>
<feature type="transmembrane region" description="Helical" evidence="1">
    <location>
        <begin position="363"/>
        <end position="392"/>
    </location>
</feature>
<dbReference type="Proteomes" id="UP001179280">
    <property type="component" value="Unassembled WGS sequence"/>
</dbReference>
<proteinExistence type="predicted"/>
<dbReference type="RefSeq" id="WP_204467849.1">
    <property type="nucleotide sequence ID" value="NZ_JAFBCV010000013.1"/>
</dbReference>
<keyword evidence="1" id="KW-0472">Membrane</keyword>
<keyword evidence="1" id="KW-1133">Transmembrane helix</keyword>
<gene>
    <name evidence="2" type="ORF">JOC54_003589</name>
</gene>
<sequence>MQVKQILPYVLIVLFFFVFSGGVHAQEEESDESLEQLVEEQLGILKIDEIQAYWEKISDDYGGFLPESQKGSLTDFLTGDKQFSIKEWSLGLVKYLLHEFIVNGKLLGMLLLLTIFSYILQSFQNAFEHQTVSKTAYAITLLVLCMIAMNGFHTAITYATDAINAMVHFSIALLPMLLAMMASLGGISSSALFHPVIIFLVHTSGLLVNTFVLPMLFISAVLGIVSTLSENYKVTRLANLFRTGAIGLLGVFMTIFLGVVSVQGTTTAAADGLTLRAAKFIAGNFVPVVGRMFTDATDTVMSASLLLKNTIGMSGLVILLAICAFPAMKVLSIALIFQLSAAALQPLGNGAIIDCLGIIGKSILYVFAAMALIGFMFFLAITLMVAASNIAFMMR</sequence>
<keyword evidence="3" id="KW-1185">Reference proteome</keyword>
<keyword evidence="1" id="KW-0812">Transmembrane</keyword>
<accession>A0ABS2SXP8</accession>
<evidence type="ECO:0000313" key="2">
    <source>
        <dbReference type="EMBL" id="MBM7840308.1"/>
    </source>
</evidence>
<name>A0ABS2SXP8_9BACI</name>
<feature type="transmembrane region" description="Helical" evidence="1">
    <location>
        <begin position="100"/>
        <end position="123"/>
    </location>
</feature>
<protein>
    <submittedName>
        <fullName evidence="2">Stage III sporulation protein AE</fullName>
    </submittedName>
</protein>
<dbReference type="InterPro" id="IPR014194">
    <property type="entry name" value="Spore_III_AE"/>
</dbReference>
<feature type="transmembrane region" description="Helical" evidence="1">
    <location>
        <begin position="135"/>
        <end position="156"/>
    </location>
</feature>
<evidence type="ECO:0000256" key="1">
    <source>
        <dbReference type="SAM" id="Phobius"/>
    </source>
</evidence>
<feature type="transmembrane region" description="Helical" evidence="1">
    <location>
        <begin position="245"/>
        <end position="270"/>
    </location>
</feature>
<reference evidence="2" key="1">
    <citation type="submission" date="2021-01" db="EMBL/GenBank/DDBJ databases">
        <title>Genomic Encyclopedia of Type Strains, Phase IV (KMG-IV): sequencing the most valuable type-strain genomes for metagenomic binning, comparative biology and taxonomic classification.</title>
        <authorList>
            <person name="Goeker M."/>
        </authorList>
    </citation>
    <scope>NUCLEOTIDE SEQUENCE</scope>
    <source>
        <strain evidence="2">DSM 21943</strain>
    </source>
</reference>
<evidence type="ECO:0000313" key="3">
    <source>
        <dbReference type="Proteomes" id="UP001179280"/>
    </source>
</evidence>
<dbReference type="EMBL" id="JAFBCV010000013">
    <property type="protein sequence ID" value="MBM7840308.1"/>
    <property type="molecule type" value="Genomic_DNA"/>
</dbReference>
<comment type="caution">
    <text evidence="2">The sequence shown here is derived from an EMBL/GenBank/DDBJ whole genome shotgun (WGS) entry which is preliminary data.</text>
</comment>
<dbReference type="NCBIfam" id="TIGR02829">
    <property type="entry name" value="spore_III_AE"/>
    <property type="match status" value="1"/>
</dbReference>
<feature type="transmembrane region" description="Helical" evidence="1">
    <location>
        <begin position="196"/>
        <end position="225"/>
    </location>
</feature>
<organism evidence="2 3">
    <name type="scientific">Shouchella xiaoxiensis</name>
    <dbReference type="NCBI Taxonomy" id="766895"/>
    <lineage>
        <taxon>Bacteria</taxon>
        <taxon>Bacillati</taxon>
        <taxon>Bacillota</taxon>
        <taxon>Bacilli</taxon>
        <taxon>Bacillales</taxon>
        <taxon>Bacillaceae</taxon>
        <taxon>Shouchella</taxon>
    </lineage>
</organism>
<dbReference type="Pfam" id="PF09546">
    <property type="entry name" value="Spore_III_AE"/>
    <property type="match status" value="1"/>
</dbReference>